<proteinExistence type="predicted"/>
<dbReference type="InterPro" id="IPR036249">
    <property type="entry name" value="Thioredoxin-like_sf"/>
</dbReference>
<dbReference type="PROSITE" id="PS00194">
    <property type="entry name" value="THIOREDOXIN_1"/>
    <property type="match status" value="1"/>
</dbReference>
<feature type="domain" description="Thioredoxin" evidence="2">
    <location>
        <begin position="49"/>
        <end position="128"/>
    </location>
</feature>
<dbReference type="EMBL" id="JABANP010000892">
    <property type="protein sequence ID" value="KAF4678475.1"/>
    <property type="molecule type" value="Genomic_DNA"/>
</dbReference>
<evidence type="ECO:0000259" key="2">
    <source>
        <dbReference type="Pfam" id="PF00085"/>
    </source>
</evidence>
<dbReference type="InterPro" id="IPR013766">
    <property type="entry name" value="Thioredoxin_domain"/>
</dbReference>
<name>A0A7J6N3N5_PEROL</name>
<keyword evidence="1" id="KW-0812">Transmembrane</keyword>
<accession>A0A7J6N3N5</accession>
<dbReference type="Pfam" id="PF00085">
    <property type="entry name" value="Thioredoxin"/>
    <property type="match status" value="1"/>
</dbReference>
<reference evidence="3 4" key="1">
    <citation type="submission" date="2020-04" db="EMBL/GenBank/DDBJ databases">
        <title>Perkinsus olseni comparative genomics.</title>
        <authorList>
            <person name="Bogema D.R."/>
        </authorList>
    </citation>
    <scope>NUCLEOTIDE SEQUENCE [LARGE SCALE GENOMIC DNA]</scope>
    <source>
        <strain evidence="3">00978-12</strain>
    </source>
</reference>
<evidence type="ECO:0000256" key="1">
    <source>
        <dbReference type="SAM" id="Phobius"/>
    </source>
</evidence>
<comment type="caution">
    <text evidence="3">The sequence shown here is derived from an EMBL/GenBank/DDBJ whole genome shotgun (WGS) entry which is preliminary data.</text>
</comment>
<dbReference type="AlphaFoldDB" id="A0A7J6N3N5"/>
<dbReference type="OrthoDB" id="439749at2759"/>
<keyword evidence="1" id="KW-0472">Membrane</keyword>
<evidence type="ECO:0000313" key="4">
    <source>
        <dbReference type="Proteomes" id="UP000541610"/>
    </source>
</evidence>
<feature type="transmembrane region" description="Helical" evidence="1">
    <location>
        <begin position="139"/>
        <end position="158"/>
    </location>
</feature>
<protein>
    <submittedName>
        <fullName evidence="3">Thioredoxin</fullName>
    </submittedName>
</protein>
<sequence length="348" mass="38112">MKSRLHSALLLVTLFGFLGFLGVTLDHALLSVASPPSSSAAAASRRALPHITVFHAKWCGPCLLQADELAKLPPMEYYIDRIDVDENKDLARASGVGKLPCIVVEAPNGRMVKMEGLRSAEDITSTIEELTGGGVQPMMSLNLPLIGVSAWILMRPVSSSYEKPPSFPSWWCLLITPFFMLICTLMVVARFLLQFIAVPYIATMMIEKSTWSIRELHVGKEVPCVGFGDGYTCYECRTTLEVSGMQFPAKVRMPPAAIYVSSGPSQWFLGHLVFPALTLADAGSINKFVSKGDLFANGHLSVRPDLLTDPFEIRISVNSDVQLFGFPVTDIVMVKDLSVPLRNFTVAI</sequence>
<organism evidence="3 4">
    <name type="scientific">Perkinsus olseni</name>
    <name type="common">Perkinsus atlanticus</name>
    <dbReference type="NCBI Taxonomy" id="32597"/>
    <lineage>
        <taxon>Eukaryota</taxon>
        <taxon>Sar</taxon>
        <taxon>Alveolata</taxon>
        <taxon>Perkinsozoa</taxon>
        <taxon>Perkinsea</taxon>
        <taxon>Perkinsida</taxon>
        <taxon>Perkinsidae</taxon>
        <taxon>Perkinsus</taxon>
    </lineage>
</organism>
<dbReference type="SUPFAM" id="SSF52833">
    <property type="entry name" value="Thioredoxin-like"/>
    <property type="match status" value="1"/>
</dbReference>
<dbReference type="Proteomes" id="UP000541610">
    <property type="component" value="Unassembled WGS sequence"/>
</dbReference>
<evidence type="ECO:0000313" key="3">
    <source>
        <dbReference type="EMBL" id="KAF4678475.1"/>
    </source>
</evidence>
<keyword evidence="1" id="KW-1133">Transmembrane helix</keyword>
<dbReference type="Gene3D" id="3.40.30.10">
    <property type="entry name" value="Glutaredoxin"/>
    <property type="match status" value="1"/>
</dbReference>
<gene>
    <name evidence="3" type="primary">TRXA1</name>
    <name evidence="3" type="ORF">FOZ60_016560</name>
</gene>
<dbReference type="CDD" id="cd02947">
    <property type="entry name" value="TRX_family"/>
    <property type="match status" value="1"/>
</dbReference>
<dbReference type="InterPro" id="IPR017937">
    <property type="entry name" value="Thioredoxin_CS"/>
</dbReference>
<feature type="transmembrane region" description="Helical" evidence="1">
    <location>
        <begin position="170"/>
        <end position="193"/>
    </location>
</feature>